<feature type="compositionally biased region" description="Polar residues" evidence="1">
    <location>
        <begin position="588"/>
        <end position="598"/>
    </location>
</feature>
<feature type="region of interest" description="Disordered" evidence="1">
    <location>
        <begin position="350"/>
        <end position="428"/>
    </location>
</feature>
<feature type="compositionally biased region" description="Polar residues" evidence="1">
    <location>
        <begin position="310"/>
        <end position="321"/>
    </location>
</feature>
<feature type="compositionally biased region" description="Low complexity" evidence="1">
    <location>
        <begin position="575"/>
        <end position="587"/>
    </location>
</feature>
<feature type="region of interest" description="Disordered" evidence="1">
    <location>
        <begin position="448"/>
        <end position="711"/>
    </location>
</feature>
<dbReference type="Proteomes" id="UP000226192">
    <property type="component" value="Unassembled WGS sequence"/>
</dbReference>
<feature type="compositionally biased region" description="Polar residues" evidence="1">
    <location>
        <begin position="96"/>
        <end position="120"/>
    </location>
</feature>
<feature type="compositionally biased region" description="Basic and acidic residues" evidence="1">
    <location>
        <begin position="189"/>
        <end position="207"/>
    </location>
</feature>
<gene>
    <name evidence="2" type="ORF">CDD81_1292</name>
</gene>
<feature type="region of interest" description="Disordered" evidence="1">
    <location>
        <begin position="1122"/>
        <end position="1166"/>
    </location>
</feature>
<feature type="compositionally biased region" description="Acidic residues" evidence="1">
    <location>
        <begin position="43"/>
        <end position="60"/>
    </location>
</feature>
<feature type="region of interest" description="Disordered" evidence="1">
    <location>
        <begin position="1039"/>
        <end position="1078"/>
    </location>
</feature>
<dbReference type="STRING" id="1399860.A0A2C5Y1C1"/>
<accession>A0A2C5Y1C1</accession>
<sequence>MDRGALNQSPASPNTHASANSYQVNVNRTKTRKWVEARVQSYDGDDWGIDEYDDGQDSADESTSQLQQSSMAARSTETPVYSNPESAAPVALASARSPSQQYAGGSDPSQPRLASNSSPLAPSFSPADHFVDNSDTFSPGLGPRGLAIIPDSVHGEPRGTTAGVDFGASEPGVLTGSRGREEDAASLDRSWKHVEEKSDRGRLEPSLRQRQQVFGDSVDRLKDHALQGSTHPGDTKESRRTSRSPQLPDMARMSSFGTELLAAAGFSAPSSPVEANHHGYGVASPTQDAMDADNAQSQSHMPDDSFASAPKTNQLLPTSASPPLDHDYETEHYNHYGDEAEKTTDQRFASPHLPYKPVAHDEDGKEQDSIDAASLSSLDSEAKQQLAAADQGQVLDSPQLHHPAVQPLRTLSPGQLEKKAGERASYLESAHGSPVKLAASAAQNAPFESQAVQRGNTFSTSTSSPVKESDVLRDEILRSLSPGGGDRLTLPSQDAKGVRASSYTLGDYDSYWADSTPETAKAPTELDETHEARQEEAKTKAQASMQDASEPRRKFSWEDEDHREESRPGSGIVHGGNSPAPGSSNGSDTASCPKQVDSQAEAEGEKGLAESPSLVLNQALPGVEQGGTENEPAAPAVMANRERDTALTVAPPQPPSPTSLASDGGADSKPLAPDTMPPQEADSGATAPTPPPDERQAVAGDWPSSRGSGHQSVLPVMTFREILAVPSSSARIAKFIETRDYFANVQFGLDAWLASLDKQHLDLALPSGVEYIGPSLSVSSHQSFGGTPLATQQSQQALPGSSHAATSPKGRSRKAGLSISSQSGGGALGHSSNQLGTKSKELMHSAGKMGKGLLSKGKNKLRSSGDKGDIHVMDRVESNEDGQAIISLSGEMNRPPNLCTFAAASEAASGLFQPVDQGKAEQGQHVPVQGLGLILCHDGQQDQQQQEHFRQIPSPLSSAMSTVGQDECSPEQQSCAFRLPPIRRSSTINLSSSMGIAKGRAAALKDGGGADQSQPASNALELPWDSHAQVAAFDIATDKAPSSEPIPSTIFPPQGRPRAAGLKLLPEDKQSVPISQRRLDEEDAMQEVLALPVNTVVRARPIVLRGSVPNLAKGPWKLEESHLTKPLQTQTRNRSGTGSSQQAVMTSYEKETGVTTPILAPKPTRPRTSEVLLAAGSDFGSPPSPRMSQDDYFAEPQVCLSSEKRVAGQADEEEFVQKRLEKEQELVSLGDGASWTAKHVNKPSCNSPGRQQLDNVAAVKANMTPRGSYHEPQQQAVSSSSNNGGSFVHEYASRQGSQKTSPLVSNVRAAAPAPAPLMADQGRRRLDGDAVLPLNPSLKMEASPKLRGNMSMPGIRDVFRRARHFRHEKSQQLPKGKGKEEAKKAARCARESQDDDMSRISPLPSVHDLERHGRRGSTPNFLSSLSGRRLDAASSTSGYDTSDQDPLEAPQQRCPRPQSAGNLPTMLARWSGEHQHGHEARALHTASFDEPGLGAPALGLHRWTMARNPRPSPLGTEEPLTQRNLCPDVIREEPMNYNPAVAQKAKADHVRHVSEPFPSLTQASHLAVPRAQSLRLAGIGAQHDDEPQRAAMSSPHLSVASDRTHRRDDGARLDAGHQDVPARPAFGQGGGRFASYQGDSSERAAKPRRRTVSHLAIPSQSRLEPKEKKKKGKLEHQGEGWPKRMARLEFSGLFRGFGKRRISLVEAEVDHGVPKPPTHSFAETPPRMNRSLDSLQRTREMGSSGAMNQDSGEHVSRWKGLGSRLLGHFSHFASSSQERVGKHQNNKSSNRRVEEVAPRSLSGFAGEAVDKRPGNEGASRPQERAHTSPVGHLQAPNAPKHGRAASQSTLQTETARLHGGPGAAPVTRARHSLALAPTGQSSQADATRDKGLHAGHVAEFGPVFESVPVPRRYEVVHGEGSLVHAAAGRQVETGLQHQEQATQFGLQNWPQHQPRQHQKPLVVARQDSCTMWVHLPPSQPETTMMPRTNLPLADDLSRAGPSNAAQKAVSHNYDLSKPRSCSYSLVDSPGCQSADDGRLSVEAITVSQQSYSPAFDVGQAARARSISRNSQRCEESKCNTVLPLSAVDTVRCMATGVRGEEAATSPVELDDTAGHYQRSRRLETQEEKILFRPEDSQDWQPPMLATSYPGQEWNPYNE</sequence>
<feature type="compositionally biased region" description="Polar residues" evidence="1">
    <location>
        <begin position="1845"/>
        <end position="1854"/>
    </location>
</feature>
<organism evidence="2 3">
    <name type="scientific">Ophiocordyceps australis</name>
    <dbReference type="NCBI Taxonomy" id="1399860"/>
    <lineage>
        <taxon>Eukaryota</taxon>
        <taxon>Fungi</taxon>
        <taxon>Dikarya</taxon>
        <taxon>Ascomycota</taxon>
        <taxon>Pezizomycotina</taxon>
        <taxon>Sordariomycetes</taxon>
        <taxon>Hypocreomycetidae</taxon>
        <taxon>Hypocreales</taxon>
        <taxon>Ophiocordycipitaceae</taxon>
        <taxon>Ophiocordyceps</taxon>
    </lineage>
</organism>
<proteinExistence type="predicted"/>
<feature type="region of interest" description="Disordered" evidence="1">
    <location>
        <begin position="1582"/>
        <end position="1679"/>
    </location>
</feature>
<feature type="compositionally biased region" description="Polar residues" evidence="1">
    <location>
        <begin position="1417"/>
        <end position="1426"/>
    </location>
</feature>
<evidence type="ECO:0000313" key="2">
    <source>
        <dbReference type="EMBL" id="PHH60754.1"/>
    </source>
</evidence>
<feature type="region of interest" description="Disordered" evidence="1">
    <location>
        <begin position="1328"/>
        <end position="1352"/>
    </location>
</feature>
<evidence type="ECO:0000313" key="3">
    <source>
        <dbReference type="Proteomes" id="UP000226192"/>
    </source>
</evidence>
<feature type="compositionally biased region" description="Basic and acidic residues" evidence="1">
    <location>
        <begin position="358"/>
        <end position="368"/>
    </location>
</feature>
<name>A0A2C5Y1C1_9HYPO</name>
<feature type="region of interest" description="Disordered" evidence="1">
    <location>
        <begin position="2132"/>
        <end position="2158"/>
    </location>
</feature>
<feature type="compositionally biased region" description="Polar residues" evidence="1">
    <location>
        <begin position="782"/>
        <end position="805"/>
    </location>
</feature>
<comment type="caution">
    <text evidence="2">The sequence shown here is derived from an EMBL/GenBank/DDBJ whole genome shotgun (WGS) entry which is preliminary data.</text>
</comment>
<feature type="compositionally biased region" description="Basic and acidic residues" evidence="1">
    <location>
        <begin position="467"/>
        <end position="477"/>
    </location>
</feature>
<keyword evidence="3" id="KW-1185">Reference proteome</keyword>
<feature type="compositionally biased region" description="Polar residues" evidence="1">
    <location>
        <begin position="61"/>
        <end position="85"/>
    </location>
</feature>
<feature type="compositionally biased region" description="Basic and acidic residues" evidence="1">
    <location>
        <begin position="1377"/>
        <end position="1398"/>
    </location>
</feature>
<dbReference type="EMBL" id="NJET01000130">
    <property type="protein sequence ID" value="PHH60754.1"/>
    <property type="molecule type" value="Genomic_DNA"/>
</dbReference>
<feature type="region of interest" description="Disordered" evidence="1">
    <location>
        <begin position="224"/>
        <end position="250"/>
    </location>
</feature>
<feature type="compositionally biased region" description="Polar residues" evidence="1">
    <location>
        <begin position="1"/>
        <end position="28"/>
    </location>
</feature>
<feature type="compositionally biased region" description="Polar residues" evidence="1">
    <location>
        <begin position="1126"/>
        <end position="1145"/>
    </location>
</feature>
<feature type="compositionally biased region" description="Low complexity" evidence="1">
    <location>
        <begin position="370"/>
        <end position="379"/>
    </location>
</feature>
<feature type="compositionally biased region" description="Polar residues" evidence="1">
    <location>
        <begin position="448"/>
        <end position="466"/>
    </location>
</feature>
<feature type="region of interest" description="Disordered" evidence="1">
    <location>
        <begin position="1265"/>
        <end position="1304"/>
    </location>
</feature>
<feature type="region of interest" description="Disordered" evidence="1">
    <location>
        <begin position="782"/>
        <end position="834"/>
    </location>
</feature>
<dbReference type="OrthoDB" id="5151921at2759"/>
<reference evidence="2 3" key="1">
    <citation type="submission" date="2017-06" db="EMBL/GenBank/DDBJ databases">
        <title>Ant-infecting Ophiocordyceps genomes reveal a high diversity of potential behavioral manipulation genes and a possible major role for enterotoxins.</title>
        <authorList>
            <person name="De Bekker C."/>
            <person name="Evans H.C."/>
            <person name="Brachmann A."/>
            <person name="Hughes D.P."/>
        </authorList>
    </citation>
    <scope>NUCLEOTIDE SEQUENCE [LARGE SCALE GENOMIC DNA]</scope>
    <source>
        <strain evidence="2 3">Map64</strain>
    </source>
</reference>
<feature type="region of interest" description="Disordered" evidence="1">
    <location>
        <begin position="1"/>
        <end position="211"/>
    </location>
</feature>
<feature type="region of interest" description="Disordered" evidence="1">
    <location>
        <begin position="1366"/>
        <end position="1464"/>
    </location>
</feature>
<feature type="region of interest" description="Disordered" evidence="1">
    <location>
        <begin position="269"/>
        <end position="330"/>
    </location>
</feature>
<feature type="region of interest" description="Disordered" evidence="1">
    <location>
        <begin position="1774"/>
        <end position="1866"/>
    </location>
</feature>
<feature type="compositionally biased region" description="Basic and acidic residues" evidence="1">
    <location>
        <begin position="1602"/>
        <end position="1617"/>
    </location>
</feature>
<protein>
    <submittedName>
        <fullName evidence="2">Uncharacterized protein</fullName>
    </submittedName>
</protein>
<evidence type="ECO:0000256" key="1">
    <source>
        <dbReference type="SAM" id="MobiDB-lite"/>
    </source>
</evidence>
<feature type="compositionally biased region" description="Polar residues" evidence="1">
    <location>
        <begin position="1294"/>
        <end position="1304"/>
    </location>
</feature>
<feature type="compositionally biased region" description="Basic and acidic residues" evidence="1">
    <location>
        <begin position="527"/>
        <end position="539"/>
    </location>
</feature>